<dbReference type="SUPFAM" id="SSF53720">
    <property type="entry name" value="ALDH-like"/>
    <property type="match status" value="1"/>
</dbReference>
<proteinExistence type="inferred from homology"/>
<comment type="similarity">
    <text evidence="1">Belongs to the aldehyde dehydrogenase family.</text>
</comment>
<evidence type="ECO:0000313" key="2">
    <source>
        <dbReference type="EMBL" id="KAF8788681.1"/>
    </source>
</evidence>
<protein>
    <submittedName>
        <fullName evidence="2">Putative methylmalonate-semialdehyde like protein</fullName>
    </submittedName>
</protein>
<evidence type="ECO:0000313" key="3">
    <source>
        <dbReference type="Proteomes" id="UP000807504"/>
    </source>
</evidence>
<dbReference type="GO" id="GO:0004491">
    <property type="term" value="F:methylmalonate-semialdehyde dehydrogenase (acylating, NAD) activity"/>
    <property type="evidence" value="ECO:0007669"/>
    <property type="project" value="InterPro"/>
</dbReference>
<dbReference type="AlphaFoldDB" id="A0A8T0FCN4"/>
<comment type="caution">
    <text evidence="2">The sequence shown here is derived from an EMBL/GenBank/DDBJ whole genome shotgun (WGS) entry which is preliminary data.</text>
</comment>
<dbReference type="GO" id="GO:0006574">
    <property type="term" value="P:L-valine catabolic process"/>
    <property type="evidence" value="ECO:0007669"/>
    <property type="project" value="TreeGrafter"/>
</dbReference>
<keyword evidence="3" id="KW-1185">Reference proteome</keyword>
<organism evidence="2 3">
    <name type="scientific">Argiope bruennichi</name>
    <name type="common">Wasp spider</name>
    <name type="synonym">Aranea bruennichi</name>
    <dbReference type="NCBI Taxonomy" id="94029"/>
    <lineage>
        <taxon>Eukaryota</taxon>
        <taxon>Metazoa</taxon>
        <taxon>Ecdysozoa</taxon>
        <taxon>Arthropoda</taxon>
        <taxon>Chelicerata</taxon>
        <taxon>Arachnida</taxon>
        <taxon>Araneae</taxon>
        <taxon>Araneomorphae</taxon>
        <taxon>Entelegynae</taxon>
        <taxon>Araneoidea</taxon>
        <taxon>Araneidae</taxon>
        <taxon>Argiope</taxon>
    </lineage>
</organism>
<evidence type="ECO:0000256" key="1">
    <source>
        <dbReference type="ARBA" id="ARBA00009986"/>
    </source>
</evidence>
<reference evidence="2" key="2">
    <citation type="submission" date="2020-06" db="EMBL/GenBank/DDBJ databases">
        <authorList>
            <person name="Sheffer M."/>
        </authorList>
    </citation>
    <scope>NUCLEOTIDE SEQUENCE</scope>
</reference>
<dbReference type="InterPro" id="IPR010061">
    <property type="entry name" value="MeMal-semiAld_DH"/>
</dbReference>
<sequence length="128" mass="14072">MLFMVHMKGKYVYERGSKNVKRVQCNMLVGAAGQHCMALSTAVFVGESPNGFQILQKVESEIKEGAKLLLDGRGIVVPGFEKGNFVGPTILFDVKGVNFCTQLKTITQLWREQDATDSKAATSMPVMK</sequence>
<dbReference type="GO" id="GO:0005739">
    <property type="term" value="C:mitochondrion"/>
    <property type="evidence" value="ECO:0007669"/>
    <property type="project" value="TreeGrafter"/>
</dbReference>
<name>A0A8T0FCN4_ARGBR</name>
<dbReference type="EMBL" id="JABXBU010000012">
    <property type="protein sequence ID" value="KAF8788681.1"/>
    <property type="molecule type" value="Genomic_DNA"/>
</dbReference>
<accession>A0A8T0FCN4</accession>
<dbReference type="Proteomes" id="UP000807504">
    <property type="component" value="Unassembled WGS sequence"/>
</dbReference>
<dbReference type="InterPro" id="IPR016161">
    <property type="entry name" value="Ald_DH/histidinol_DH"/>
</dbReference>
<dbReference type="PANTHER" id="PTHR43866">
    <property type="entry name" value="MALONATE-SEMIALDEHYDE DEHYDROGENASE"/>
    <property type="match status" value="1"/>
</dbReference>
<reference evidence="2" key="1">
    <citation type="journal article" date="2020" name="bioRxiv">
        <title>Chromosome-level reference genome of the European wasp spider Argiope bruennichi: a resource for studies on range expansion and evolutionary adaptation.</title>
        <authorList>
            <person name="Sheffer M.M."/>
            <person name="Hoppe A."/>
            <person name="Krehenwinkel H."/>
            <person name="Uhl G."/>
            <person name="Kuss A.W."/>
            <person name="Jensen L."/>
            <person name="Jensen C."/>
            <person name="Gillespie R.G."/>
            <person name="Hoff K.J."/>
            <person name="Prost S."/>
        </authorList>
    </citation>
    <scope>NUCLEOTIDE SEQUENCE</scope>
</reference>
<gene>
    <name evidence="2" type="ORF">HNY73_006697</name>
</gene>
<dbReference type="GO" id="GO:0006210">
    <property type="term" value="P:thymine catabolic process"/>
    <property type="evidence" value="ECO:0007669"/>
    <property type="project" value="TreeGrafter"/>
</dbReference>
<dbReference type="PANTHER" id="PTHR43866:SF3">
    <property type="entry name" value="METHYLMALONATE-SEMIALDEHYDE DEHYDROGENASE [ACYLATING], MITOCHONDRIAL"/>
    <property type="match status" value="1"/>
</dbReference>